<evidence type="ECO:0000313" key="9">
    <source>
        <dbReference type="EMBL" id="TIA93638.1"/>
    </source>
</evidence>
<evidence type="ECO:0000256" key="4">
    <source>
        <dbReference type="ARBA" id="ARBA00022884"/>
    </source>
</evidence>
<dbReference type="InterPro" id="IPR012677">
    <property type="entry name" value="Nucleotide-bd_a/b_plait_sf"/>
</dbReference>
<evidence type="ECO:0000313" key="10">
    <source>
        <dbReference type="Proteomes" id="UP000310189"/>
    </source>
</evidence>
<dbReference type="SMART" id="SM00360">
    <property type="entry name" value="RRM"/>
    <property type="match status" value="1"/>
</dbReference>
<evidence type="ECO:0000256" key="6">
    <source>
        <dbReference type="PROSITE-ProRule" id="PRU00176"/>
    </source>
</evidence>
<dbReference type="InterPro" id="IPR035979">
    <property type="entry name" value="RBD_domain_sf"/>
</dbReference>
<feature type="region of interest" description="Disordered" evidence="7">
    <location>
        <begin position="91"/>
        <end position="114"/>
    </location>
</feature>
<evidence type="ECO:0000256" key="7">
    <source>
        <dbReference type="SAM" id="MobiDB-lite"/>
    </source>
</evidence>
<keyword evidence="3" id="KW-0963">Cytoplasm</keyword>
<keyword evidence="5" id="KW-0539">Nucleus</keyword>
<dbReference type="GO" id="GO:0005634">
    <property type="term" value="C:nucleus"/>
    <property type="evidence" value="ECO:0007669"/>
    <property type="project" value="UniProtKB-SubCell"/>
</dbReference>
<proteinExistence type="predicted"/>
<name>A0A4T0FXY7_9BASI</name>
<dbReference type="PANTHER" id="PTHR45894">
    <property type="entry name" value="RNA-BINDING PROTEIN 8A"/>
    <property type="match status" value="1"/>
</dbReference>
<evidence type="ECO:0000256" key="2">
    <source>
        <dbReference type="ARBA" id="ARBA00004496"/>
    </source>
</evidence>
<dbReference type="Pfam" id="PF00076">
    <property type="entry name" value="RRM_1"/>
    <property type="match status" value="1"/>
</dbReference>
<evidence type="ECO:0000256" key="3">
    <source>
        <dbReference type="ARBA" id="ARBA00022490"/>
    </source>
</evidence>
<keyword evidence="10" id="KW-1185">Reference proteome</keyword>
<dbReference type="Proteomes" id="UP000310189">
    <property type="component" value="Unassembled WGS sequence"/>
</dbReference>
<protein>
    <recommendedName>
        <fullName evidence="8">RRM domain-containing protein</fullName>
    </recommendedName>
</protein>
<evidence type="ECO:0000256" key="5">
    <source>
        <dbReference type="ARBA" id="ARBA00023242"/>
    </source>
</evidence>
<dbReference type="PRINTS" id="PR01738">
    <property type="entry name" value="RNABINDINGM8"/>
</dbReference>
<sequence>MAFDSKAAKSVEGWVIVVSNIHDEASEEDVQDKFADYGAIRNLHLNLDRRTGYVKGYALIEFEHYEQAKKAVDEASGTELLEQVVHADFAFSNPPPGFEETKKEKRRSASPSRK</sequence>
<dbReference type="InterPro" id="IPR008111">
    <property type="entry name" value="RNA-bd_8"/>
</dbReference>
<comment type="caution">
    <text evidence="9">The sequence shown here is derived from an EMBL/GenBank/DDBJ whole genome shotgun (WGS) entry which is preliminary data.</text>
</comment>
<dbReference type="PROSITE" id="PS50102">
    <property type="entry name" value="RRM"/>
    <property type="match status" value="1"/>
</dbReference>
<dbReference type="CDD" id="cd12324">
    <property type="entry name" value="RRM_RBM8"/>
    <property type="match status" value="1"/>
</dbReference>
<dbReference type="InterPro" id="IPR000504">
    <property type="entry name" value="RRM_dom"/>
</dbReference>
<dbReference type="GO" id="GO:0003729">
    <property type="term" value="F:mRNA binding"/>
    <property type="evidence" value="ECO:0007669"/>
    <property type="project" value="InterPro"/>
</dbReference>
<dbReference type="OrthoDB" id="15688at2759"/>
<dbReference type="GO" id="GO:0006396">
    <property type="term" value="P:RNA processing"/>
    <property type="evidence" value="ECO:0007669"/>
    <property type="project" value="InterPro"/>
</dbReference>
<keyword evidence="4 6" id="KW-0694">RNA-binding</keyword>
<dbReference type="GO" id="GO:0005737">
    <property type="term" value="C:cytoplasm"/>
    <property type="evidence" value="ECO:0007669"/>
    <property type="project" value="UniProtKB-SubCell"/>
</dbReference>
<accession>A0A4T0FXY7</accession>
<organism evidence="9 10">
    <name type="scientific">Wallemia hederae</name>
    <dbReference type="NCBI Taxonomy" id="1540922"/>
    <lineage>
        <taxon>Eukaryota</taxon>
        <taxon>Fungi</taxon>
        <taxon>Dikarya</taxon>
        <taxon>Basidiomycota</taxon>
        <taxon>Wallemiomycotina</taxon>
        <taxon>Wallemiomycetes</taxon>
        <taxon>Wallemiales</taxon>
        <taxon>Wallemiaceae</taxon>
        <taxon>Wallemia</taxon>
    </lineage>
</organism>
<dbReference type="SUPFAM" id="SSF54928">
    <property type="entry name" value="RNA-binding domain, RBD"/>
    <property type="match status" value="1"/>
</dbReference>
<dbReference type="Gene3D" id="3.30.70.330">
    <property type="match status" value="1"/>
</dbReference>
<evidence type="ECO:0000259" key="8">
    <source>
        <dbReference type="PROSITE" id="PS50102"/>
    </source>
</evidence>
<feature type="domain" description="RRM" evidence="8">
    <location>
        <begin position="14"/>
        <end position="92"/>
    </location>
</feature>
<dbReference type="InterPro" id="IPR033744">
    <property type="entry name" value="RRM_RBM8"/>
</dbReference>
<comment type="subcellular location">
    <subcellularLocation>
        <location evidence="2">Cytoplasm</location>
    </subcellularLocation>
    <subcellularLocation>
        <location evidence="1">Nucleus</location>
    </subcellularLocation>
</comment>
<reference evidence="9 10" key="1">
    <citation type="submission" date="2019-03" db="EMBL/GenBank/DDBJ databases">
        <title>Sequencing 23 genomes of Wallemia ichthyophaga.</title>
        <authorList>
            <person name="Gostincar C."/>
        </authorList>
    </citation>
    <scope>NUCLEOTIDE SEQUENCE [LARGE SCALE GENOMIC DNA]</scope>
    <source>
        <strain evidence="9 10">EXF-5753</strain>
    </source>
</reference>
<dbReference type="EMBL" id="SPNW01000001">
    <property type="protein sequence ID" value="TIA93638.1"/>
    <property type="molecule type" value="Genomic_DNA"/>
</dbReference>
<evidence type="ECO:0000256" key="1">
    <source>
        <dbReference type="ARBA" id="ARBA00004123"/>
    </source>
</evidence>
<dbReference type="AlphaFoldDB" id="A0A4T0FXY7"/>
<gene>
    <name evidence="9" type="ORF">E3P99_00020</name>
</gene>
<feature type="compositionally biased region" description="Basic residues" evidence="7">
    <location>
        <begin position="104"/>
        <end position="114"/>
    </location>
</feature>